<dbReference type="InterPro" id="IPR010524">
    <property type="entry name" value="Sig_transdc_resp-reg_PrpR_N"/>
</dbReference>
<dbReference type="Gene3D" id="1.10.8.60">
    <property type="match status" value="1"/>
</dbReference>
<proteinExistence type="predicted"/>
<dbReference type="SUPFAM" id="SSF55785">
    <property type="entry name" value="PYP-like sensor domain (PAS domain)"/>
    <property type="match status" value="1"/>
</dbReference>
<evidence type="ECO:0000313" key="7">
    <source>
        <dbReference type="Proteomes" id="UP000076878"/>
    </source>
</evidence>
<dbReference type="InterPro" id="IPR003593">
    <property type="entry name" value="AAA+_ATPase"/>
</dbReference>
<dbReference type="AlphaFoldDB" id="A0A143Z141"/>
<reference evidence="5 7" key="1">
    <citation type="submission" date="2016-02" db="EMBL/GenBank/DDBJ databases">
        <authorList>
            <person name="Wen L."/>
            <person name="He K."/>
            <person name="Yang H."/>
        </authorList>
    </citation>
    <scope>NUCLEOTIDE SEQUENCE [LARGE SCALE GENOMIC DNA]</scope>
    <source>
        <strain evidence="5">Trichococcus_R210</strain>
    </source>
</reference>
<dbReference type="OrthoDB" id="9771372at2"/>
<dbReference type="Proteomes" id="UP000076878">
    <property type="component" value="Unassembled WGS sequence"/>
</dbReference>
<dbReference type="Pfam" id="PF00989">
    <property type="entry name" value="PAS"/>
    <property type="match status" value="1"/>
</dbReference>
<dbReference type="CDD" id="cd00130">
    <property type="entry name" value="PAS"/>
    <property type="match status" value="1"/>
</dbReference>
<dbReference type="Gene3D" id="3.40.50.2300">
    <property type="match status" value="1"/>
</dbReference>
<dbReference type="NCBIfam" id="TIGR00229">
    <property type="entry name" value="sensory_box"/>
    <property type="match status" value="1"/>
</dbReference>
<feature type="domain" description="PAS" evidence="4">
    <location>
        <begin position="192"/>
        <end position="237"/>
    </location>
</feature>
<dbReference type="Gene3D" id="3.30.450.20">
    <property type="entry name" value="PAS domain"/>
    <property type="match status" value="1"/>
</dbReference>
<dbReference type="InterPro" id="IPR027417">
    <property type="entry name" value="P-loop_NTPase"/>
</dbReference>
<dbReference type="InterPro" id="IPR002078">
    <property type="entry name" value="Sigma_54_int"/>
</dbReference>
<reference evidence="6 8" key="2">
    <citation type="submission" date="2016-10" db="EMBL/GenBank/DDBJ databases">
        <authorList>
            <person name="Varghese N."/>
            <person name="Submissions S."/>
        </authorList>
    </citation>
    <scope>NUCLEOTIDE SEQUENCE [LARGE SCALE GENOMIC DNA]</scope>
    <source>
        <strain evidence="6 8">DSM 22150</strain>
    </source>
</reference>
<name>A0A143Z141_9LACT</name>
<feature type="domain" description="Sigma-54 factor interaction" evidence="3">
    <location>
        <begin position="321"/>
        <end position="551"/>
    </location>
</feature>
<dbReference type="EMBL" id="FJNB01000016">
    <property type="protein sequence ID" value="CZR04280.1"/>
    <property type="molecule type" value="Genomic_DNA"/>
</dbReference>
<evidence type="ECO:0000259" key="4">
    <source>
        <dbReference type="PROSITE" id="PS50112"/>
    </source>
</evidence>
<dbReference type="InterPro" id="IPR025943">
    <property type="entry name" value="Sigma_54_int_dom_ATP-bd_2"/>
</dbReference>
<dbReference type="PROSITE" id="PS00676">
    <property type="entry name" value="SIGMA54_INTERACT_2"/>
    <property type="match status" value="1"/>
</dbReference>
<accession>A0A143Z141</accession>
<dbReference type="PANTHER" id="PTHR32071:SF57">
    <property type="entry name" value="C4-DICARBOXYLATE TRANSPORT TRANSCRIPTIONAL REGULATORY PROTEIN DCTD"/>
    <property type="match status" value="1"/>
</dbReference>
<dbReference type="PANTHER" id="PTHR32071">
    <property type="entry name" value="TRANSCRIPTIONAL REGULATORY PROTEIN"/>
    <property type="match status" value="1"/>
</dbReference>
<sequence length="634" mass="71449">MAEIVFISPNRELTDAVNRVIAKYQITNMDVLEGNLDYGLIMAQRAVNEGATIVISRGGTYQLLKSKLHTIVLELKLTIFDIENSIGTIVKSKDDIAIMGYDNMIQAYRMLANLNHDHIHIHQLQYDEKVEPYIKNFVEQGIHSFIGDTIVTEHCKKLGYPCQIIASSDESVKMAIDDAQAVLEGQKKESEFNKRYTALMDSVHDGFIATDENENVIACNLMAEKILNLDKNDLIGKGIRAVPELNDFLKIYSEEETVIEELVLIDGRNMAVSNVPIRVQQVNRGSVLIFQEVATLQKFENKIRKKVMGSGFAAKYLLSDIKHSSRIMRECIIRAKKYSQYDSTILIEGATGVGKELFAQGIHNQSSRRYQPFVAVNCAALPESLIESELFGYEEGAFTGSRKGGRPGMFEMAHNGTIFLDEISELPLQTQGHLLRVLQERQIVRVGGTSIVPIDVRIVCASNKNLEQEAAAGRFREDLLYRVNILSLKIPNLNERKEDIPILMEFYLNRYGRKYDKKGLVFSEEVIAYLTDYHYKGNVRELEGIIERGVILADHDEIGLADIQKQTSGPEPADREKTGTEAVGGLFADLPTLKALEEEYIAYLQNKVATTNELSEILGINRSTLYRKLNENKR</sequence>
<dbReference type="Gene3D" id="3.40.50.300">
    <property type="entry name" value="P-loop containing nucleotide triphosphate hydrolases"/>
    <property type="match status" value="1"/>
</dbReference>
<dbReference type="PROSITE" id="PS50045">
    <property type="entry name" value="SIGMA54_INTERACT_4"/>
    <property type="match status" value="1"/>
</dbReference>
<dbReference type="Pfam" id="PF06506">
    <property type="entry name" value="PrpR_N"/>
    <property type="match status" value="1"/>
</dbReference>
<dbReference type="InterPro" id="IPR000014">
    <property type="entry name" value="PAS"/>
</dbReference>
<dbReference type="GO" id="GO:0005524">
    <property type="term" value="F:ATP binding"/>
    <property type="evidence" value="ECO:0007669"/>
    <property type="project" value="UniProtKB-KW"/>
</dbReference>
<dbReference type="SMART" id="SM00091">
    <property type="entry name" value="PAS"/>
    <property type="match status" value="1"/>
</dbReference>
<dbReference type="EMBL" id="FNYT01000017">
    <property type="protein sequence ID" value="SEJ55103.1"/>
    <property type="molecule type" value="Genomic_DNA"/>
</dbReference>
<dbReference type="Pfam" id="PF25601">
    <property type="entry name" value="AAA_lid_14"/>
    <property type="match status" value="1"/>
</dbReference>
<keyword evidence="8" id="KW-1185">Reference proteome</keyword>
<organism evidence="5 7">
    <name type="scientific">Trichococcus ilyis</name>
    <dbReference type="NCBI Taxonomy" id="640938"/>
    <lineage>
        <taxon>Bacteria</taxon>
        <taxon>Bacillati</taxon>
        <taxon>Bacillota</taxon>
        <taxon>Bacilli</taxon>
        <taxon>Lactobacillales</taxon>
        <taxon>Carnobacteriaceae</taxon>
        <taxon>Trichococcus</taxon>
    </lineage>
</organism>
<evidence type="ECO:0000313" key="8">
    <source>
        <dbReference type="Proteomes" id="UP000199280"/>
    </source>
</evidence>
<dbReference type="InterPro" id="IPR013767">
    <property type="entry name" value="PAS_fold"/>
</dbReference>
<evidence type="ECO:0000256" key="2">
    <source>
        <dbReference type="ARBA" id="ARBA00022840"/>
    </source>
</evidence>
<dbReference type="Gene3D" id="3.40.50.10660">
    <property type="entry name" value="PrpR receptor domain-like"/>
    <property type="match status" value="1"/>
</dbReference>
<dbReference type="GO" id="GO:0000156">
    <property type="term" value="F:phosphorelay response regulator activity"/>
    <property type="evidence" value="ECO:0007669"/>
    <property type="project" value="InterPro"/>
</dbReference>
<evidence type="ECO:0000313" key="5">
    <source>
        <dbReference type="EMBL" id="CZR04280.1"/>
    </source>
</evidence>
<dbReference type="STRING" id="640938.TR210_2097"/>
<dbReference type="GO" id="GO:0006355">
    <property type="term" value="P:regulation of DNA-templated transcription"/>
    <property type="evidence" value="ECO:0007669"/>
    <property type="project" value="InterPro"/>
</dbReference>
<dbReference type="FunFam" id="3.40.50.300:FF:000006">
    <property type="entry name" value="DNA-binding transcriptional regulator NtrC"/>
    <property type="match status" value="1"/>
</dbReference>
<keyword evidence="2" id="KW-0067">ATP-binding</keyword>
<dbReference type="InterPro" id="IPR058031">
    <property type="entry name" value="AAA_lid_NorR"/>
</dbReference>
<dbReference type="CDD" id="cd00009">
    <property type="entry name" value="AAA"/>
    <property type="match status" value="1"/>
</dbReference>
<dbReference type="Pfam" id="PF00158">
    <property type="entry name" value="Sigma54_activat"/>
    <property type="match status" value="1"/>
</dbReference>
<dbReference type="Proteomes" id="UP000199280">
    <property type="component" value="Unassembled WGS sequence"/>
</dbReference>
<evidence type="ECO:0000259" key="3">
    <source>
        <dbReference type="PROSITE" id="PS50045"/>
    </source>
</evidence>
<evidence type="ECO:0000256" key="1">
    <source>
        <dbReference type="ARBA" id="ARBA00022741"/>
    </source>
</evidence>
<dbReference type="PROSITE" id="PS50112">
    <property type="entry name" value="PAS"/>
    <property type="match status" value="1"/>
</dbReference>
<dbReference type="SMART" id="SM00382">
    <property type="entry name" value="AAA"/>
    <property type="match status" value="1"/>
</dbReference>
<dbReference type="GO" id="GO:0003677">
    <property type="term" value="F:DNA binding"/>
    <property type="evidence" value="ECO:0007669"/>
    <property type="project" value="InterPro"/>
</dbReference>
<dbReference type="SUPFAM" id="SSF52540">
    <property type="entry name" value="P-loop containing nucleoside triphosphate hydrolases"/>
    <property type="match status" value="1"/>
</dbReference>
<evidence type="ECO:0000313" key="6">
    <source>
        <dbReference type="EMBL" id="SEJ55103.1"/>
    </source>
</evidence>
<keyword evidence="1" id="KW-0547">Nucleotide-binding</keyword>
<gene>
    <name evidence="6" type="ORF">SAMN05216375_11715</name>
    <name evidence="5" type="ORF">TR210_2097</name>
</gene>
<dbReference type="RefSeq" id="WP_068623553.1">
    <property type="nucleotide sequence ID" value="NZ_FJNB01000016.1"/>
</dbReference>
<protein>
    <submittedName>
        <fullName evidence="6">PAS domain S-box-containing protein</fullName>
    </submittedName>
    <submittedName>
        <fullName evidence="5">Pas fold</fullName>
    </submittedName>
</protein>
<dbReference type="InterPro" id="IPR035965">
    <property type="entry name" value="PAS-like_dom_sf"/>
</dbReference>
<dbReference type="SUPFAM" id="SSF159800">
    <property type="entry name" value="PrpR receptor domain-like"/>
    <property type="match status" value="1"/>
</dbReference>